<dbReference type="RefSeq" id="WP_296944536.1">
    <property type="nucleotide sequence ID" value="NZ_LT599032.1"/>
</dbReference>
<organism evidence="2">
    <name type="scientific">uncultured Dysgonomonas sp</name>
    <dbReference type="NCBI Taxonomy" id="206096"/>
    <lineage>
        <taxon>Bacteria</taxon>
        <taxon>Pseudomonadati</taxon>
        <taxon>Bacteroidota</taxon>
        <taxon>Bacteroidia</taxon>
        <taxon>Bacteroidales</taxon>
        <taxon>Dysgonomonadaceae</taxon>
        <taxon>Dysgonomonas</taxon>
        <taxon>environmental samples</taxon>
    </lineage>
</organism>
<sequence>MLTLNQLDELLHKSACDYEIIRHNEPILKTEDADKYFDSSKAAPAFIIKTENGFVALIVSAQNGKIDFKKTGSNIGFATFSLADRLDVKRATGYETGSVPLIGHNLPCFIDKKLLDFDYVYGGTGDSLHTLKINPENIVSLLDGKTVEISKKEMV</sequence>
<evidence type="ECO:0000259" key="1">
    <source>
        <dbReference type="Pfam" id="PF04073"/>
    </source>
</evidence>
<dbReference type="Gene3D" id="3.90.960.10">
    <property type="entry name" value="YbaK/aminoacyl-tRNA synthetase-associated domain"/>
    <property type="match status" value="1"/>
</dbReference>
<dbReference type="AlphaFoldDB" id="A0A212K634"/>
<dbReference type="InterPro" id="IPR036754">
    <property type="entry name" value="YbaK/aa-tRNA-synt-asso_dom_sf"/>
</dbReference>
<reference evidence="2" key="1">
    <citation type="submission" date="2016-04" db="EMBL/GenBank/DDBJ databases">
        <authorList>
            <person name="Evans L.H."/>
            <person name="Alamgir A."/>
            <person name="Owens N."/>
            <person name="Weber N.D."/>
            <person name="Virtaneva K."/>
            <person name="Barbian K."/>
            <person name="Babar A."/>
            <person name="Rosenke K."/>
        </authorList>
    </citation>
    <scope>NUCLEOTIDE SEQUENCE</scope>
    <source>
        <strain evidence="2">86-1</strain>
    </source>
</reference>
<dbReference type="Pfam" id="PF04073">
    <property type="entry name" value="tRNA_edit"/>
    <property type="match status" value="1"/>
</dbReference>
<dbReference type="SUPFAM" id="SSF55826">
    <property type="entry name" value="YbaK/ProRS associated domain"/>
    <property type="match status" value="1"/>
</dbReference>
<dbReference type="InterPro" id="IPR007214">
    <property type="entry name" value="YbaK/aa-tRNA-synth-assoc-dom"/>
</dbReference>
<gene>
    <name evidence="2" type="ORF">KL86DYS1_31577</name>
</gene>
<proteinExistence type="predicted"/>
<evidence type="ECO:0000313" key="2">
    <source>
        <dbReference type="EMBL" id="SBW07102.1"/>
    </source>
</evidence>
<feature type="domain" description="YbaK/aminoacyl-tRNA synthetase-associated" evidence="1">
    <location>
        <begin position="26"/>
        <end position="138"/>
    </location>
</feature>
<dbReference type="EMBL" id="FLUM01000003">
    <property type="protein sequence ID" value="SBW07102.1"/>
    <property type="molecule type" value="Genomic_DNA"/>
</dbReference>
<dbReference type="GO" id="GO:0002161">
    <property type="term" value="F:aminoacyl-tRNA deacylase activity"/>
    <property type="evidence" value="ECO:0007669"/>
    <property type="project" value="InterPro"/>
</dbReference>
<protein>
    <recommendedName>
        <fullName evidence="1">YbaK/aminoacyl-tRNA synthetase-associated domain-containing protein</fullName>
    </recommendedName>
</protein>
<accession>A0A212K634</accession>
<dbReference type="CDD" id="cd04332">
    <property type="entry name" value="YbaK_like"/>
    <property type="match status" value="1"/>
</dbReference>
<name>A0A212K634_9BACT</name>